<evidence type="ECO:0000313" key="3">
    <source>
        <dbReference type="Proteomes" id="UP000006038"/>
    </source>
</evidence>
<sequence length="143" mass="14839">MKPQDDGNAASEMENGAGGGRIHEERGTDDEGTGRLILAESVARACGGSSGTPETALAAAVDWKREEDLTANGGGGLRTALATLFHGGGDVLSRWRRRPFEGTAMACGVGSLRIAAAADFEGGSGRLRRRRQLPHNHEAAATV</sequence>
<protein>
    <submittedName>
        <fullName evidence="2">Uncharacterized protein</fullName>
    </submittedName>
</protein>
<feature type="region of interest" description="Disordered" evidence="1">
    <location>
        <begin position="1"/>
        <end position="34"/>
    </location>
</feature>
<proteinExistence type="predicted"/>
<dbReference type="Gramene" id="OB0037G10360.1">
    <property type="protein sequence ID" value="OB0037G10360.1"/>
    <property type="gene ID" value="OB0037G10360"/>
</dbReference>
<organism evidence="2">
    <name type="scientific">Oryza brachyantha</name>
    <name type="common">malo sina</name>
    <dbReference type="NCBI Taxonomy" id="4533"/>
    <lineage>
        <taxon>Eukaryota</taxon>
        <taxon>Viridiplantae</taxon>
        <taxon>Streptophyta</taxon>
        <taxon>Embryophyta</taxon>
        <taxon>Tracheophyta</taxon>
        <taxon>Spermatophyta</taxon>
        <taxon>Magnoliopsida</taxon>
        <taxon>Liliopsida</taxon>
        <taxon>Poales</taxon>
        <taxon>Poaceae</taxon>
        <taxon>BOP clade</taxon>
        <taxon>Oryzoideae</taxon>
        <taxon>Oryzeae</taxon>
        <taxon>Oryzinae</taxon>
        <taxon>Oryza</taxon>
    </lineage>
</organism>
<name>J3KU03_ORYBR</name>
<accession>J3KU03</accession>
<dbReference type="HOGENOM" id="CLU_1809202_0_0_1"/>
<evidence type="ECO:0000313" key="2">
    <source>
        <dbReference type="EnsemblPlants" id="OB0037G10360.1"/>
    </source>
</evidence>
<reference evidence="2" key="1">
    <citation type="submission" date="2015-06" db="UniProtKB">
        <authorList>
            <consortium name="EnsemblPlants"/>
        </authorList>
    </citation>
    <scope>IDENTIFICATION</scope>
</reference>
<dbReference type="Proteomes" id="UP000006038">
    <property type="component" value="Unassembled WGS sequence"/>
</dbReference>
<keyword evidence="3" id="KW-1185">Reference proteome</keyword>
<dbReference type="AlphaFoldDB" id="J3KU03"/>
<evidence type="ECO:0000256" key="1">
    <source>
        <dbReference type="SAM" id="MobiDB-lite"/>
    </source>
</evidence>
<dbReference type="EnsemblPlants" id="OB0037G10360.1">
    <property type="protein sequence ID" value="OB0037G10360.1"/>
    <property type="gene ID" value="OB0037G10360"/>
</dbReference>